<keyword evidence="2" id="KW-0472">Membrane</keyword>
<keyword evidence="4" id="KW-1185">Reference proteome</keyword>
<dbReference type="RefSeq" id="WP_102755806.1">
    <property type="nucleotide sequence ID" value="NZ_CP025791.1"/>
</dbReference>
<evidence type="ECO:0000256" key="2">
    <source>
        <dbReference type="SAM" id="Phobius"/>
    </source>
</evidence>
<proteinExistence type="predicted"/>
<feature type="compositionally biased region" description="Polar residues" evidence="1">
    <location>
        <begin position="107"/>
        <end position="120"/>
    </location>
</feature>
<reference evidence="3 4" key="1">
    <citation type="submission" date="2018-01" db="EMBL/GenBank/DDBJ databases">
        <title>Complete genome sequence of Flavivirga eckloniae ECD14 isolated from seaweed Ecklonia cava.</title>
        <authorList>
            <person name="Lee J.H."/>
            <person name="Baik K.S."/>
            <person name="Seong C.N."/>
        </authorList>
    </citation>
    <scope>NUCLEOTIDE SEQUENCE [LARGE SCALE GENOMIC DNA]</scope>
    <source>
        <strain evidence="3 4">ECD14</strain>
    </source>
</reference>
<evidence type="ECO:0000256" key="1">
    <source>
        <dbReference type="SAM" id="MobiDB-lite"/>
    </source>
</evidence>
<dbReference type="AlphaFoldDB" id="A0A2K9PQ08"/>
<protein>
    <submittedName>
        <fullName evidence="3">DUF805 domain-containing protein</fullName>
    </submittedName>
</protein>
<sequence>MNWYLKVLKQYATFTGRARRKEYWMFFLFNIIISYGIMFIAIGLEMPSLSILSSIYSLAVLIPGIAVGVRRMHDAGKSGWFLLIPIYNLILACTDSEAGSNKWGPNPKSQTEEINQIGQE</sequence>
<evidence type="ECO:0000313" key="4">
    <source>
        <dbReference type="Proteomes" id="UP000235826"/>
    </source>
</evidence>
<dbReference type="PANTHER" id="PTHR34980:SF2">
    <property type="entry name" value="INNER MEMBRANE PROTEIN YHAH-RELATED"/>
    <property type="match status" value="1"/>
</dbReference>
<gene>
    <name evidence="3" type="ORF">C1H87_10740</name>
</gene>
<dbReference type="PANTHER" id="PTHR34980">
    <property type="entry name" value="INNER MEMBRANE PROTEIN-RELATED-RELATED"/>
    <property type="match status" value="1"/>
</dbReference>
<evidence type="ECO:0000313" key="3">
    <source>
        <dbReference type="EMBL" id="AUP79151.1"/>
    </source>
</evidence>
<dbReference type="OrthoDB" id="9812349at2"/>
<accession>A0A2K9PQ08</accession>
<feature type="transmembrane region" description="Helical" evidence="2">
    <location>
        <begin position="50"/>
        <end position="69"/>
    </location>
</feature>
<name>A0A2K9PQ08_9FLAO</name>
<dbReference type="Proteomes" id="UP000235826">
    <property type="component" value="Chromosome"/>
</dbReference>
<dbReference type="InterPro" id="IPR008523">
    <property type="entry name" value="DUF805"/>
</dbReference>
<dbReference type="KEGG" id="fek:C1H87_10740"/>
<feature type="region of interest" description="Disordered" evidence="1">
    <location>
        <begin position="97"/>
        <end position="120"/>
    </location>
</feature>
<organism evidence="3 4">
    <name type="scientific">Flavivirga eckloniae</name>
    <dbReference type="NCBI Taxonomy" id="1803846"/>
    <lineage>
        <taxon>Bacteria</taxon>
        <taxon>Pseudomonadati</taxon>
        <taxon>Bacteroidota</taxon>
        <taxon>Flavobacteriia</taxon>
        <taxon>Flavobacteriales</taxon>
        <taxon>Flavobacteriaceae</taxon>
        <taxon>Flavivirga</taxon>
    </lineage>
</organism>
<dbReference type="EMBL" id="CP025791">
    <property type="protein sequence ID" value="AUP79151.1"/>
    <property type="molecule type" value="Genomic_DNA"/>
</dbReference>
<keyword evidence="2" id="KW-1133">Transmembrane helix</keyword>
<dbReference type="GO" id="GO:0005886">
    <property type="term" value="C:plasma membrane"/>
    <property type="evidence" value="ECO:0007669"/>
    <property type="project" value="TreeGrafter"/>
</dbReference>
<feature type="transmembrane region" description="Helical" evidence="2">
    <location>
        <begin position="23"/>
        <end position="44"/>
    </location>
</feature>
<keyword evidence="2" id="KW-0812">Transmembrane</keyword>
<dbReference type="Pfam" id="PF05656">
    <property type="entry name" value="DUF805"/>
    <property type="match status" value="1"/>
</dbReference>